<proteinExistence type="predicted"/>
<protein>
    <recommendedName>
        <fullName evidence="1">Reverse transcriptase domain-containing protein</fullName>
    </recommendedName>
</protein>
<gene>
    <name evidence="2" type="ORF">CBR_g50141</name>
</gene>
<dbReference type="SUPFAM" id="SSF56219">
    <property type="entry name" value="DNase I-like"/>
    <property type="match status" value="1"/>
</dbReference>
<organism evidence="2 3">
    <name type="scientific">Chara braunii</name>
    <name type="common">Braun's stonewort</name>
    <dbReference type="NCBI Taxonomy" id="69332"/>
    <lineage>
        <taxon>Eukaryota</taxon>
        <taxon>Viridiplantae</taxon>
        <taxon>Streptophyta</taxon>
        <taxon>Charophyceae</taxon>
        <taxon>Charales</taxon>
        <taxon>Characeae</taxon>
        <taxon>Chara</taxon>
    </lineage>
</organism>
<dbReference type="OrthoDB" id="428918at2759"/>
<evidence type="ECO:0000313" key="3">
    <source>
        <dbReference type="Proteomes" id="UP000265515"/>
    </source>
</evidence>
<dbReference type="Gramene" id="GBG90048">
    <property type="protein sequence ID" value="GBG90048"/>
    <property type="gene ID" value="CBR_g50141"/>
</dbReference>
<name>A0A388M631_CHABU</name>
<dbReference type="Proteomes" id="UP000265515">
    <property type="component" value="Unassembled WGS sequence"/>
</dbReference>
<dbReference type="STRING" id="69332.A0A388M631"/>
<comment type="caution">
    <text evidence="2">The sequence shown here is derived from an EMBL/GenBank/DDBJ whole genome shotgun (WGS) entry which is preliminary data.</text>
</comment>
<reference evidence="2 3" key="1">
    <citation type="journal article" date="2018" name="Cell">
        <title>The Chara Genome: Secondary Complexity and Implications for Plant Terrestrialization.</title>
        <authorList>
            <person name="Nishiyama T."/>
            <person name="Sakayama H."/>
            <person name="Vries J.D."/>
            <person name="Buschmann H."/>
            <person name="Saint-Marcoux D."/>
            <person name="Ullrich K.K."/>
            <person name="Haas F.B."/>
            <person name="Vanderstraeten L."/>
            <person name="Becker D."/>
            <person name="Lang D."/>
            <person name="Vosolsobe S."/>
            <person name="Rombauts S."/>
            <person name="Wilhelmsson P.K.I."/>
            <person name="Janitza P."/>
            <person name="Kern R."/>
            <person name="Heyl A."/>
            <person name="Rumpler F."/>
            <person name="Villalobos L.I.A.C."/>
            <person name="Clay J.M."/>
            <person name="Skokan R."/>
            <person name="Toyoda A."/>
            <person name="Suzuki Y."/>
            <person name="Kagoshima H."/>
            <person name="Schijlen E."/>
            <person name="Tajeshwar N."/>
            <person name="Catarino B."/>
            <person name="Hetherington A.J."/>
            <person name="Saltykova A."/>
            <person name="Bonnot C."/>
            <person name="Breuninger H."/>
            <person name="Symeonidi A."/>
            <person name="Radhakrishnan G.V."/>
            <person name="Van Nieuwerburgh F."/>
            <person name="Deforce D."/>
            <person name="Chang C."/>
            <person name="Karol K.G."/>
            <person name="Hedrich R."/>
            <person name="Ulvskov P."/>
            <person name="Glockner G."/>
            <person name="Delwiche C.F."/>
            <person name="Petrasek J."/>
            <person name="Van de Peer Y."/>
            <person name="Friml J."/>
            <person name="Beilby M."/>
            <person name="Dolan L."/>
            <person name="Kohara Y."/>
            <person name="Sugano S."/>
            <person name="Fujiyama A."/>
            <person name="Delaux P.-M."/>
            <person name="Quint M."/>
            <person name="TheiBen G."/>
            <person name="Hagemann M."/>
            <person name="Harholt J."/>
            <person name="Dunand C."/>
            <person name="Zachgo S."/>
            <person name="Langdale J."/>
            <person name="Maumus F."/>
            <person name="Straeten D.V.D."/>
            <person name="Gould S.B."/>
            <person name="Rensing S.A."/>
        </authorList>
    </citation>
    <scope>NUCLEOTIDE SEQUENCE [LARGE SCALE GENOMIC DNA]</scope>
    <source>
        <strain evidence="2 3">S276</strain>
    </source>
</reference>
<feature type="domain" description="Reverse transcriptase" evidence="1">
    <location>
        <begin position="326"/>
        <end position="594"/>
    </location>
</feature>
<dbReference type="EMBL" id="BFEA01000781">
    <property type="protein sequence ID" value="GBG90048.1"/>
    <property type="molecule type" value="Genomic_DNA"/>
</dbReference>
<dbReference type="InterPro" id="IPR000477">
    <property type="entry name" value="RT_dom"/>
</dbReference>
<dbReference type="InterPro" id="IPR036691">
    <property type="entry name" value="Endo/exonu/phosph_ase_sf"/>
</dbReference>
<dbReference type="CDD" id="cd01650">
    <property type="entry name" value="RT_nLTR_like"/>
    <property type="match status" value="1"/>
</dbReference>
<sequence>MNVDLTLISLHVETKLKEKRVLGRGRLELGQGFQVWAPAMGTMGGVAIVMTKFFQGQVLDYFLDTQGRWAWVWVETEGERLLVSTVYAPQETTQKKWFWRDVPTNVPDTRNSMMMGDFNTVVQPGLDSPQAGPPRLDAEALRLMMAEMAMEDAFRETWLKEKGFTWIGAGLGRRSRLDMAWVQRDLLHKLLRVVALPVAMSDHKLLLTEFLLPPLVETWAQPPTVPHWMFRDPLHIRLAKQHWEYWAGLRTKGVSATRHFQQGLLELRRVMLARAKVTRQAHLRTGEKYISEMEELGTEPREGEEEEWWVVGQVIGPLLQEICDGFFRDRKGFPQGFGEANIILRHKKGDPMEIRNWRPVSLLSAPYKLYAKVLANRLTEVLPDLVHPTQTGFVPTRQILTNVIMVREVLRRAEESDPPLAVLLLDFEKAYDRVRWGFLLRGMEKRGIGPRFRLAVQDLLGSATATVQINGFRSQPMRVTRSVRQGCPLSPALYILYVEHLHDILRGDGRIRGLCLPDSRELKSNSFADDTAAFVECSETAVRAVREQVHNFEIHAGAKVNWRKSMVMLHEEKGADMRMCRDRRTPGTWGSCFRRR</sequence>
<accession>A0A388M631</accession>
<dbReference type="Gene3D" id="3.60.10.10">
    <property type="entry name" value="Endonuclease/exonuclease/phosphatase"/>
    <property type="match status" value="1"/>
</dbReference>
<dbReference type="Pfam" id="PF00078">
    <property type="entry name" value="RVT_1"/>
    <property type="match status" value="1"/>
</dbReference>
<dbReference type="AlphaFoldDB" id="A0A388M631"/>
<dbReference type="PANTHER" id="PTHR31635:SF196">
    <property type="entry name" value="REVERSE TRANSCRIPTASE DOMAIN-CONTAINING PROTEIN-RELATED"/>
    <property type="match status" value="1"/>
</dbReference>
<keyword evidence="3" id="KW-1185">Reference proteome</keyword>
<dbReference type="PROSITE" id="PS50878">
    <property type="entry name" value="RT_POL"/>
    <property type="match status" value="1"/>
</dbReference>
<evidence type="ECO:0000259" key="1">
    <source>
        <dbReference type="PROSITE" id="PS50878"/>
    </source>
</evidence>
<evidence type="ECO:0000313" key="2">
    <source>
        <dbReference type="EMBL" id="GBG90048.1"/>
    </source>
</evidence>
<dbReference type="PANTHER" id="PTHR31635">
    <property type="entry name" value="REVERSE TRANSCRIPTASE DOMAIN-CONTAINING PROTEIN-RELATED"/>
    <property type="match status" value="1"/>
</dbReference>